<dbReference type="InterPro" id="IPR000425">
    <property type="entry name" value="MIP"/>
</dbReference>
<dbReference type="Proteomes" id="UP001165083">
    <property type="component" value="Unassembled WGS sequence"/>
</dbReference>
<evidence type="ECO:0000256" key="4">
    <source>
        <dbReference type="ARBA" id="ARBA00022692"/>
    </source>
</evidence>
<dbReference type="NCBIfam" id="TIGR00861">
    <property type="entry name" value="MIP"/>
    <property type="match status" value="1"/>
</dbReference>
<dbReference type="GO" id="GO:0005886">
    <property type="term" value="C:plasma membrane"/>
    <property type="evidence" value="ECO:0007669"/>
    <property type="project" value="TreeGrafter"/>
</dbReference>
<dbReference type="AlphaFoldDB" id="A0A9W6TLT5"/>
<keyword evidence="4 7" id="KW-0812">Transmembrane</keyword>
<evidence type="ECO:0000313" key="9">
    <source>
        <dbReference type="EMBL" id="GMF16627.1"/>
    </source>
</evidence>
<feature type="transmembrane region" description="Helical" evidence="8">
    <location>
        <begin position="149"/>
        <end position="168"/>
    </location>
</feature>
<proteinExistence type="inferred from homology"/>
<evidence type="ECO:0000313" key="10">
    <source>
        <dbReference type="Proteomes" id="UP001165083"/>
    </source>
</evidence>
<name>A0A9W6TLT5_9STRA</name>
<gene>
    <name evidence="9" type="ORF">Plil01_000595800</name>
</gene>
<feature type="transmembrane region" description="Helical" evidence="8">
    <location>
        <begin position="237"/>
        <end position="266"/>
    </location>
</feature>
<dbReference type="GO" id="GO:0015250">
    <property type="term" value="F:water channel activity"/>
    <property type="evidence" value="ECO:0007669"/>
    <property type="project" value="TreeGrafter"/>
</dbReference>
<evidence type="ECO:0000256" key="2">
    <source>
        <dbReference type="ARBA" id="ARBA00006175"/>
    </source>
</evidence>
<evidence type="ECO:0000256" key="1">
    <source>
        <dbReference type="ARBA" id="ARBA00004141"/>
    </source>
</evidence>
<feature type="transmembrane region" description="Helical" evidence="8">
    <location>
        <begin position="120"/>
        <end position="137"/>
    </location>
</feature>
<keyword evidence="10" id="KW-1185">Reference proteome</keyword>
<comment type="caution">
    <text evidence="9">The sequence shown here is derived from an EMBL/GenBank/DDBJ whole genome shotgun (WGS) entry which is preliminary data.</text>
</comment>
<comment type="subcellular location">
    <subcellularLocation>
        <location evidence="1">Membrane</location>
        <topology evidence="1">Multi-pass membrane protein</topology>
    </subcellularLocation>
</comment>
<dbReference type="Gene3D" id="1.20.1080.10">
    <property type="entry name" value="Glycerol uptake facilitator protein"/>
    <property type="match status" value="1"/>
</dbReference>
<protein>
    <submittedName>
        <fullName evidence="9">Unnamed protein product</fullName>
    </submittedName>
</protein>
<sequence length="364" mass="40374">MQPVRDAGRLWIWCDALGAWSQAHSHLYFQVHKRQPQLDSNPLDGLKSTNPFSMVKYATEDVAPTPKQESLVINPEADKVENGYANMPNTPKATDLVPIMAEKRTGMYRFAVQSVHLRECFAEFLGTYVMLVFGMGVNNQVTNSENEKGTWLSINICWGIGVMIGVYCSEGISGAHMNTAVTLAHCVYGRLPWWKAPGYMISQVVGAFCGAFTIWVMQWQNLNKIDPNRETTQSSFATYPGVGIFNLTAFYTEFIGTGMLVLAIYAITDTKNRPAGKYGNAFAFALMIMALGMAFGMNTGYAVNPARDFGPRLFTLCAGWGTKTFTSHHYYFWIPIVADLLGGVCGAGLYRLLVEIHHPQTPLL</sequence>
<evidence type="ECO:0000256" key="7">
    <source>
        <dbReference type="RuleBase" id="RU000477"/>
    </source>
</evidence>
<evidence type="ECO:0000256" key="5">
    <source>
        <dbReference type="ARBA" id="ARBA00022989"/>
    </source>
</evidence>
<dbReference type="PANTHER" id="PTHR43829">
    <property type="entry name" value="AQUAPORIN OR AQUAGLYCEROPORIN RELATED"/>
    <property type="match status" value="1"/>
</dbReference>
<feature type="transmembrane region" description="Helical" evidence="8">
    <location>
        <begin position="278"/>
        <end position="297"/>
    </location>
</feature>
<keyword evidence="3 7" id="KW-0813">Transport</keyword>
<dbReference type="SUPFAM" id="SSF81338">
    <property type="entry name" value="Aquaporin-like"/>
    <property type="match status" value="1"/>
</dbReference>
<dbReference type="CDD" id="cd00333">
    <property type="entry name" value="MIP"/>
    <property type="match status" value="1"/>
</dbReference>
<dbReference type="EMBL" id="BSXW01000256">
    <property type="protein sequence ID" value="GMF16627.1"/>
    <property type="molecule type" value="Genomic_DNA"/>
</dbReference>
<organism evidence="9 10">
    <name type="scientific">Phytophthora lilii</name>
    <dbReference type="NCBI Taxonomy" id="2077276"/>
    <lineage>
        <taxon>Eukaryota</taxon>
        <taxon>Sar</taxon>
        <taxon>Stramenopiles</taxon>
        <taxon>Oomycota</taxon>
        <taxon>Peronosporomycetes</taxon>
        <taxon>Peronosporales</taxon>
        <taxon>Peronosporaceae</taxon>
        <taxon>Phytophthora</taxon>
    </lineage>
</organism>
<dbReference type="InterPro" id="IPR050363">
    <property type="entry name" value="MIP/Aquaporin"/>
</dbReference>
<accession>A0A9W6TLT5</accession>
<evidence type="ECO:0000256" key="6">
    <source>
        <dbReference type="ARBA" id="ARBA00023136"/>
    </source>
</evidence>
<dbReference type="OrthoDB" id="3222at2759"/>
<feature type="transmembrane region" description="Helical" evidence="8">
    <location>
        <begin position="198"/>
        <end position="217"/>
    </location>
</feature>
<evidence type="ECO:0000256" key="3">
    <source>
        <dbReference type="ARBA" id="ARBA00022448"/>
    </source>
</evidence>
<reference evidence="9" key="1">
    <citation type="submission" date="2023-04" db="EMBL/GenBank/DDBJ databases">
        <title>Phytophthora lilii NBRC 32176.</title>
        <authorList>
            <person name="Ichikawa N."/>
            <person name="Sato H."/>
            <person name="Tonouchi N."/>
        </authorList>
    </citation>
    <scope>NUCLEOTIDE SEQUENCE</scope>
    <source>
        <strain evidence="9">NBRC 32176</strain>
    </source>
</reference>
<dbReference type="PRINTS" id="PR00783">
    <property type="entry name" value="MINTRINSICP"/>
</dbReference>
<keyword evidence="5 8" id="KW-1133">Transmembrane helix</keyword>
<dbReference type="PANTHER" id="PTHR43829:SF9">
    <property type="entry name" value="AQUAPORIN-9"/>
    <property type="match status" value="1"/>
</dbReference>
<dbReference type="GO" id="GO:0015254">
    <property type="term" value="F:glycerol channel activity"/>
    <property type="evidence" value="ECO:0007669"/>
    <property type="project" value="TreeGrafter"/>
</dbReference>
<keyword evidence="6 8" id="KW-0472">Membrane</keyword>
<dbReference type="Pfam" id="PF00230">
    <property type="entry name" value="MIP"/>
    <property type="match status" value="1"/>
</dbReference>
<comment type="similarity">
    <text evidence="2 7">Belongs to the MIP/aquaporin (TC 1.A.8) family.</text>
</comment>
<dbReference type="InterPro" id="IPR023271">
    <property type="entry name" value="Aquaporin-like"/>
</dbReference>
<feature type="transmembrane region" description="Helical" evidence="8">
    <location>
        <begin position="330"/>
        <end position="353"/>
    </location>
</feature>
<evidence type="ECO:0000256" key="8">
    <source>
        <dbReference type="SAM" id="Phobius"/>
    </source>
</evidence>